<reference evidence="1" key="1">
    <citation type="submission" date="2017-12" db="EMBL/GenBank/DDBJ databases">
        <title>Gene loss provides genomic basis for host adaptation in cereal stripe rust fungi.</title>
        <authorList>
            <person name="Xia C."/>
        </authorList>
    </citation>
    <scope>NUCLEOTIDE SEQUENCE [LARGE SCALE GENOMIC DNA]</scope>
    <source>
        <strain evidence="1">93-210</strain>
    </source>
</reference>
<evidence type="ECO:0000313" key="1">
    <source>
        <dbReference type="EMBL" id="POW02030.1"/>
    </source>
</evidence>
<dbReference type="EMBL" id="PKSL01000149">
    <property type="protein sequence ID" value="POW02030.1"/>
    <property type="molecule type" value="Genomic_DNA"/>
</dbReference>
<accession>A0A2S4UXP7</accession>
<name>A0A2S4UXP7_9BASI</name>
<organism evidence="1 2">
    <name type="scientific">Puccinia striiformis</name>
    <dbReference type="NCBI Taxonomy" id="27350"/>
    <lineage>
        <taxon>Eukaryota</taxon>
        <taxon>Fungi</taxon>
        <taxon>Dikarya</taxon>
        <taxon>Basidiomycota</taxon>
        <taxon>Pucciniomycotina</taxon>
        <taxon>Pucciniomycetes</taxon>
        <taxon>Pucciniales</taxon>
        <taxon>Pucciniaceae</taxon>
        <taxon>Puccinia</taxon>
    </lineage>
</organism>
<protein>
    <submittedName>
        <fullName evidence="1">Uncharacterized protein</fullName>
    </submittedName>
</protein>
<dbReference type="AlphaFoldDB" id="A0A2S4UXP7"/>
<proteinExistence type="predicted"/>
<gene>
    <name evidence="1" type="ORF">PSTT_12092</name>
</gene>
<dbReference type="VEuPathDB" id="FungiDB:PSTT_12092"/>
<dbReference type="Proteomes" id="UP000239156">
    <property type="component" value="Unassembled WGS sequence"/>
</dbReference>
<comment type="caution">
    <text evidence="1">The sequence shown here is derived from an EMBL/GenBank/DDBJ whole genome shotgun (WGS) entry which is preliminary data.</text>
</comment>
<keyword evidence="2" id="KW-1185">Reference proteome</keyword>
<dbReference type="OrthoDB" id="10678917at2759"/>
<sequence length="252" mass="26957">MPYNFATNSAAKAFHSTIRVITKTWPEETLSAVVKQLRSDLIEIESFWETLRPKSQMLKTVLPTSTISFSVNQPWSDGPTPTAAFTSKTVPIPSSLSGAVSYPAPPPLDDQNQISSITTITTNTASPTKAASLTSTKHPDLDTRNPTKMPASPPTSESSIENAKALQSIAASISQSLNILLRRKTELMPTRTHNNLSLATKFLLASPVLVQCARDEEATAATAPAAAPSASADQPATTEEPSTSQELIRLQT</sequence>
<dbReference type="VEuPathDB" id="FungiDB:PSHT_01022"/>
<evidence type="ECO:0000313" key="2">
    <source>
        <dbReference type="Proteomes" id="UP000239156"/>
    </source>
</evidence>